<name>A0ABM8FRP7_9MICO</name>
<protein>
    <submittedName>
        <fullName evidence="1">Uncharacterized protein</fullName>
    </submittedName>
</protein>
<organism evidence="1 2">
    <name type="scientific">Microbacterium suwonense</name>
    <dbReference type="NCBI Taxonomy" id="683047"/>
    <lineage>
        <taxon>Bacteria</taxon>
        <taxon>Bacillati</taxon>
        <taxon>Actinomycetota</taxon>
        <taxon>Actinomycetes</taxon>
        <taxon>Micrococcales</taxon>
        <taxon>Microbacteriaceae</taxon>
        <taxon>Microbacterium</taxon>
    </lineage>
</organism>
<sequence length="69" mass="7477">MLGQMRMNRPSTSMMTPVMASEVRMAEKTPFAGNDASDISYDLSEYLAVAKIPASVVAPVAARQVIIRC</sequence>
<evidence type="ECO:0000313" key="1">
    <source>
        <dbReference type="EMBL" id="BDZ38319.1"/>
    </source>
</evidence>
<dbReference type="Proteomes" id="UP001321543">
    <property type="component" value="Chromosome"/>
</dbReference>
<accession>A0ABM8FRP7</accession>
<dbReference type="EMBL" id="AP027728">
    <property type="protein sequence ID" value="BDZ38319.1"/>
    <property type="molecule type" value="Genomic_DNA"/>
</dbReference>
<gene>
    <name evidence="1" type="ORF">GCM10025863_09330</name>
</gene>
<keyword evidence="2" id="KW-1185">Reference proteome</keyword>
<proteinExistence type="predicted"/>
<evidence type="ECO:0000313" key="2">
    <source>
        <dbReference type="Proteomes" id="UP001321543"/>
    </source>
</evidence>
<reference evidence="2" key="1">
    <citation type="journal article" date="2019" name="Int. J. Syst. Evol. Microbiol.">
        <title>The Global Catalogue of Microorganisms (GCM) 10K type strain sequencing project: providing services to taxonomists for standard genome sequencing and annotation.</title>
        <authorList>
            <consortium name="The Broad Institute Genomics Platform"/>
            <consortium name="The Broad Institute Genome Sequencing Center for Infectious Disease"/>
            <person name="Wu L."/>
            <person name="Ma J."/>
        </authorList>
    </citation>
    <scope>NUCLEOTIDE SEQUENCE [LARGE SCALE GENOMIC DNA]</scope>
    <source>
        <strain evidence="2">NBRC 106310</strain>
    </source>
</reference>